<feature type="transmembrane region" description="Helical" evidence="8">
    <location>
        <begin position="38"/>
        <end position="56"/>
    </location>
</feature>
<dbReference type="GO" id="GO:0001508">
    <property type="term" value="P:action potential"/>
    <property type="evidence" value="ECO:0007669"/>
    <property type="project" value="TreeGrafter"/>
</dbReference>
<dbReference type="Pfam" id="PF07885">
    <property type="entry name" value="Ion_trans_2"/>
    <property type="match status" value="1"/>
</dbReference>
<evidence type="ECO:0000313" key="10">
    <source>
        <dbReference type="EMBL" id="SDG93589.1"/>
    </source>
</evidence>
<dbReference type="InterPro" id="IPR028325">
    <property type="entry name" value="VG_K_chnl"/>
</dbReference>
<organism evidence="10 11">
    <name type="scientific">Psychroflexus sediminis</name>
    <dbReference type="NCBI Taxonomy" id="470826"/>
    <lineage>
        <taxon>Bacteria</taxon>
        <taxon>Pseudomonadati</taxon>
        <taxon>Bacteroidota</taxon>
        <taxon>Flavobacteriia</taxon>
        <taxon>Flavobacteriales</taxon>
        <taxon>Flavobacteriaceae</taxon>
        <taxon>Psychroflexus</taxon>
    </lineage>
</organism>
<dbReference type="STRING" id="470826.SAMN04488027_11185"/>
<sequence length="211" mass="24167">MNSVTKLIVALLSILSILLLSFTFFIDEDSELNQLIHYYDFGLCAVFLCDFFAQLIKRKKRWRYFVTYGWLDLLSSIPVMSEFSYIRILRVVRIIRILRAYKMIHAFIIKNKKASLYGLIVFMSTMILILSSSMVLYLEQDVGNIKTAEDALWWSYVTITTVGYGDYYPVTNAGKLAASILILNGIAIFGAIVSYINDKVNTVKKRSSMGE</sequence>
<feature type="transmembrane region" description="Helical" evidence="8">
    <location>
        <begin position="176"/>
        <end position="196"/>
    </location>
</feature>
<dbReference type="Gene3D" id="1.20.120.350">
    <property type="entry name" value="Voltage-gated potassium channels. Chain C"/>
    <property type="match status" value="1"/>
</dbReference>
<evidence type="ECO:0000256" key="1">
    <source>
        <dbReference type="ARBA" id="ARBA00004141"/>
    </source>
</evidence>
<evidence type="ECO:0000256" key="5">
    <source>
        <dbReference type="ARBA" id="ARBA00023065"/>
    </source>
</evidence>
<name>A0A1G7YBA2_9FLAO</name>
<keyword evidence="5" id="KW-0406">Ion transport</keyword>
<feature type="domain" description="Potassium channel" evidence="9">
    <location>
        <begin position="126"/>
        <end position="198"/>
    </location>
</feature>
<dbReference type="PANTHER" id="PTHR11537">
    <property type="entry name" value="VOLTAGE-GATED POTASSIUM CHANNEL"/>
    <property type="match status" value="1"/>
</dbReference>
<evidence type="ECO:0000256" key="7">
    <source>
        <dbReference type="ARBA" id="ARBA00023303"/>
    </source>
</evidence>
<evidence type="ECO:0000313" key="11">
    <source>
        <dbReference type="Proteomes" id="UP000199296"/>
    </source>
</evidence>
<reference evidence="10 11" key="1">
    <citation type="submission" date="2016-10" db="EMBL/GenBank/DDBJ databases">
        <authorList>
            <person name="de Groot N.N."/>
        </authorList>
    </citation>
    <scope>NUCLEOTIDE SEQUENCE [LARGE SCALE GENOMIC DNA]</scope>
    <source>
        <strain evidence="10 11">DSM 19803</strain>
    </source>
</reference>
<feature type="transmembrane region" description="Helical" evidence="8">
    <location>
        <begin position="116"/>
        <end position="138"/>
    </location>
</feature>
<evidence type="ECO:0000256" key="3">
    <source>
        <dbReference type="ARBA" id="ARBA00022692"/>
    </source>
</evidence>
<dbReference type="RefSeq" id="WP_093368683.1">
    <property type="nucleotide sequence ID" value="NZ_FNCW01000011.1"/>
</dbReference>
<gene>
    <name evidence="10" type="ORF">SAMN04488027_11185</name>
</gene>
<feature type="transmembrane region" description="Helical" evidence="8">
    <location>
        <begin position="7"/>
        <end position="26"/>
    </location>
</feature>
<keyword evidence="7 10" id="KW-0407">Ion channel</keyword>
<accession>A0A1G7YBA2</accession>
<comment type="subcellular location">
    <subcellularLocation>
        <location evidence="1">Membrane</location>
        <topology evidence="1">Multi-pass membrane protein</topology>
    </subcellularLocation>
</comment>
<keyword evidence="11" id="KW-1185">Reference proteome</keyword>
<dbReference type="OrthoDB" id="9799090at2"/>
<keyword evidence="3 8" id="KW-0812">Transmembrane</keyword>
<dbReference type="PANTHER" id="PTHR11537:SF254">
    <property type="entry name" value="POTASSIUM VOLTAGE-GATED CHANNEL PROTEIN SHAB"/>
    <property type="match status" value="1"/>
</dbReference>
<dbReference type="PRINTS" id="PR00169">
    <property type="entry name" value="KCHANNEL"/>
</dbReference>
<proteinExistence type="predicted"/>
<dbReference type="Proteomes" id="UP000199296">
    <property type="component" value="Unassembled WGS sequence"/>
</dbReference>
<dbReference type="GO" id="GO:0008076">
    <property type="term" value="C:voltage-gated potassium channel complex"/>
    <property type="evidence" value="ECO:0007669"/>
    <property type="project" value="InterPro"/>
</dbReference>
<dbReference type="GO" id="GO:0005249">
    <property type="term" value="F:voltage-gated potassium channel activity"/>
    <property type="evidence" value="ECO:0007669"/>
    <property type="project" value="InterPro"/>
</dbReference>
<evidence type="ECO:0000256" key="2">
    <source>
        <dbReference type="ARBA" id="ARBA00022448"/>
    </source>
</evidence>
<keyword evidence="2" id="KW-0813">Transport</keyword>
<protein>
    <submittedName>
        <fullName evidence="10">Voltage-gated potassium channel</fullName>
    </submittedName>
</protein>
<keyword evidence="6 8" id="KW-0472">Membrane</keyword>
<dbReference type="Gene3D" id="1.10.287.70">
    <property type="match status" value="1"/>
</dbReference>
<keyword evidence="4 8" id="KW-1133">Transmembrane helix</keyword>
<evidence type="ECO:0000256" key="4">
    <source>
        <dbReference type="ARBA" id="ARBA00022989"/>
    </source>
</evidence>
<evidence type="ECO:0000259" key="9">
    <source>
        <dbReference type="Pfam" id="PF07885"/>
    </source>
</evidence>
<dbReference type="AlphaFoldDB" id="A0A1G7YBA2"/>
<dbReference type="SUPFAM" id="SSF81324">
    <property type="entry name" value="Voltage-gated potassium channels"/>
    <property type="match status" value="1"/>
</dbReference>
<dbReference type="InterPro" id="IPR027359">
    <property type="entry name" value="Volt_channel_dom_sf"/>
</dbReference>
<dbReference type="EMBL" id="FNCW01000011">
    <property type="protein sequence ID" value="SDG93589.1"/>
    <property type="molecule type" value="Genomic_DNA"/>
</dbReference>
<evidence type="ECO:0000256" key="6">
    <source>
        <dbReference type="ARBA" id="ARBA00023136"/>
    </source>
</evidence>
<dbReference type="InterPro" id="IPR013099">
    <property type="entry name" value="K_chnl_dom"/>
</dbReference>
<evidence type="ECO:0000256" key="8">
    <source>
        <dbReference type="SAM" id="Phobius"/>
    </source>
</evidence>